<dbReference type="AlphaFoldDB" id="A0AAN9IXY0"/>
<organism evidence="2 3">
    <name type="scientific">Crotalaria pallida</name>
    <name type="common">Smooth rattlebox</name>
    <name type="synonym">Crotalaria striata</name>
    <dbReference type="NCBI Taxonomy" id="3830"/>
    <lineage>
        <taxon>Eukaryota</taxon>
        <taxon>Viridiplantae</taxon>
        <taxon>Streptophyta</taxon>
        <taxon>Embryophyta</taxon>
        <taxon>Tracheophyta</taxon>
        <taxon>Spermatophyta</taxon>
        <taxon>Magnoliopsida</taxon>
        <taxon>eudicotyledons</taxon>
        <taxon>Gunneridae</taxon>
        <taxon>Pentapetalae</taxon>
        <taxon>rosids</taxon>
        <taxon>fabids</taxon>
        <taxon>Fabales</taxon>
        <taxon>Fabaceae</taxon>
        <taxon>Papilionoideae</taxon>
        <taxon>50 kb inversion clade</taxon>
        <taxon>genistoids sensu lato</taxon>
        <taxon>core genistoids</taxon>
        <taxon>Crotalarieae</taxon>
        <taxon>Crotalaria</taxon>
    </lineage>
</organism>
<name>A0AAN9IXY0_CROPI</name>
<evidence type="ECO:0000256" key="1">
    <source>
        <dbReference type="SAM" id="MobiDB-lite"/>
    </source>
</evidence>
<evidence type="ECO:0000313" key="2">
    <source>
        <dbReference type="EMBL" id="KAK7288522.1"/>
    </source>
</evidence>
<keyword evidence="3" id="KW-1185">Reference proteome</keyword>
<gene>
    <name evidence="2" type="ORF">RIF29_01983</name>
</gene>
<dbReference type="Proteomes" id="UP001372338">
    <property type="component" value="Unassembled WGS sequence"/>
</dbReference>
<protein>
    <submittedName>
        <fullName evidence="2">Uncharacterized protein</fullName>
    </submittedName>
</protein>
<accession>A0AAN9IXY0</accession>
<evidence type="ECO:0000313" key="3">
    <source>
        <dbReference type="Proteomes" id="UP001372338"/>
    </source>
</evidence>
<proteinExistence type="predicted"/>
<reference evidence="2 3" key="1">
    <citation type="submission" date="2024-01" db="EMBL/GenBank/DDBJ databases">
        <title>The genomes of 5 underutilized Papilionoideae crops provide insights into root nodulation and disease resistanc.</title>
        <authorList>
            <person name="Yuan L."/>
        </authorList>
    </citation>
    <scope>NUCLEOTIDE SEQUENCE [LARGE SCALE GENOMIC DNA]</scope>
    <source>
        <strain evidence="2">ZHUSHIDOU_FW_LH</strain>
        <tissue evidence="2">Leaf</tissue>
    </source>
</reference>
<comment type="caution">
    <text evidence="2">The sequence shown here is derived from an EMBL/GenBank/DDBJ whole genome shotgun (WGS) entry which is preliminary data.</text>
</comment>
<feature type="region of interest" description="Disordered" evidence="1">
    <location>
        <begin position="102"/>
        <end position="127"/>
    </location>
</feature>
<dbReference type="EMBL" id="JAYWIO010000001">
    <property type="protein sequence ID" value="KAK7288522.1"/>
    <property type="molecule type" value="Genomic_DNA"/>
</dbReference>
<sequence length="127" mass="14605">MCSCFWAVRPAWVMVPVRPMAFDVKVFMHPLEDEDWDFLEEGWKWRRDVSWEIDDPLLTPMGIDLFSFMLGSRHHSRRLHIAPRASDPAQSATVTGLGTAIATTHRQRQGQRSRQPPPALQLQPIEG</sequence>